<evidence type="ECO:0000256" key="1">
    <source>
        <dbReference type="SAM" id="Phobius"/>
    </source>
</evidence>
<evidence type="ECO:0000313" key="3">
    <source>
        <dbReference type="Proteomes" id="UP001224775"/>
    </source>
</evidence>
<dbReference type="InterPro" id="IPR027443">
    <property type="entry name" value="IPNS-like_sf"/>
</dbReference>
<name>A0AAD9DHH8_9STRA</name>
<keyword evidence="3" id="KW-1185">Reference proteome</keyword>
<comment type="caution">
    <text evidence="2">The sequence shown here is derived from an EMBL/GenBank/DDBJ whole genome shotgun (WGS) entry which is preliminary data.</text>
</comment>
<accession>A0AAD9DHH8</accession>
<feature type="transmembrane region" description="Helical" evidence="1">
    <location>
        <begin position="510"/>
        <end position="526"/>
    </location>
</feature>
<evidence type="ECO:0000313" key="2">
    <source>
        <dbReference type="EMBL" id="KAK1747372.1"/>
    </source>
</evidence>
<dbReference type="EMBL" id="JATAAI010000002">
    <property type="protein sequence ID" value="KAK1747372.1"/>
    <property type="molecule type" value="Genomic_DNA"/>
</dbReference>
<gene>
    <name evidence="2" type="ORF">QTG54_001335</name>
</gene>
<dbReference type="PANTHER" id="PTHR48420:SF1">
    <property type="entry name" value="NON-HAEM DIOXYGENASE N-TERMINAL DOMAIN-CONTAINING PROTEIN"/>
    <property type="match status" value="1"/>
</dbReference>
<reference evidence="2" key="1">
    <citation type="submission" date="2023-06" db="EMBL/GenBank/DDBJ databases">
        <title>Survivors Of The Sea: Transcriptome response of Skeletonema marinoi to long-term dormancy.</title>
        <authorList>
            <person name="Pinder M.I.M."/>
            <person name="Kourtchenko O."/>
            <person name="Robertson E.K."/>
            <person name="Larsson T."/>
            <person name="Maumus F."/>
            <person name="Osuna-Cruz C.M."/>
            <person name="Vancaester E."/>
            <person name="Stenow R."/>
            <person name="Vandepoele K."/>
            <person name="Ploug H."/>
            <person name="Bruchert V."/>
            <person name="Godhe A."/>
            <person name="Topel M."/>
        </authorList>
    </citation>
    <scope>NUCLEOTIDE SEQUENCE</scope>
    <source>
        <strain evidence="2">R05AC</strain>
    </source>
</reference>
<organism evidence="2 3">
    <name type="scientific">Skeletonema marinoi</name>
    <dbReference type="NCBI Taxonomy" id="267567"/>
    <lineage>
        <taxon>Eukaryota</taxon>
        <taxon>Sar</taxon>
        <taxon>Stramenopiles</taxon>
        <taxon>Ochrophyta</taxon>
        <taxon>Bacillariophyta</taxon>
        <taxon>Coscinodiscophyceae</taxon>
        <taxon>Thalassiosirophycidae</taxon>
        <taxon>Thalassiosirales</taxon>
        <taxon>Skeletonemataceae</taxon>
        <taxon>Skeletonema</taxon>
        <taxon>Skeletonema marinoi-dohrnii complex</taxon>
    </lineage>
</organism>
<dbReference type="Proteomes" id="UP001224775">
    <property type="component" value="Unassembled WGS sequence"/>
</dbReference>
<dbReference type="AlphaFoldDB" id="A0AAD9DHH8"/>
<protein>
    <recommendedName>
        <fullName evidence="4">Isopenicillin N synthase-like Fe(2+) 2OG dioxygenase domain-containing protein</fullName>
    </recommendedName>
</protein>
<feature type="transmembrane region" description="Helical" evidence="1">
    <location>
        <begin position="532"/>
        <end position="555"/>
    </location>
</feature>
<feature type="transmembrane region" description="Helical" evidence="1">
    <location>
        <begin position="567"/>
        <end position="585"/>
    </location>
</feature>
<proteinExistence type="predicted"/>
<sequence>MSSTTSPSAHLVVVDFEDISDASKDLTAELERAFGGHLSSSSSSEAASPLGIIAIRNIPNFVEAKNAFLPMAHALAHLSPEYYKALEDPTSFYNAGWSHGKEKLGDEPDFAKASYYFNPLLMFPELKMKERNTQRKIMHQTVANVAKHIDGRLLYYYPIDKDQTATTQAKEDNWIGWHNDSGFLTSLAGDLFLDDETGQPLSSDQIDPEAGLYVTNRSGESIHVKIPDDCMAVQIGECVQILTGGVVVATPHCVRGPRAGFGTSDVKVARISCPCFIDSKPSFPLTLPEACTNINLAVSRANKKPEDFLLIFFAKLQLIHFRPPPQYANTTLAHKHDDPKRFNPLIGLYEVASVITNNDKENPVGGKWTRSGGFAQKLFKTRKTYQHILPFNSTGLARYDGQTSVAEAINVVSLDGLGGLLRATVILRGDAVPLTPQELKDMNTNRTITLLSNLAIRANFDAPRIFFGKRQGRRKNAFKYLPLQLGPISDVVLDTSFNDQFVRIAKKPKLLGIMASILLASFYIAFGNGIKLAASITPSFVTTSAAFSPLVNLLSAVKMSVGGLMRITAGVTGLLAGLGALLIAFSSGGIERDGMQAEAAQ</sequence>
<evidence type="ECO:0008006" key="4">
    <source>
        <dbReference type="Google" id="ProtNLM"/>
    </source>
</evidence>
<dbReference type="Gene3D" id="2.60.120.330">
    <property type="entry name" value="B-lactam Antibiotic, Isopenicillin N Synthase, Chain"/>
    <property type="match status" value="1"/>
</dbReference>
<keyword evidence="1" id="KW-0472">Membrane</keyword>
<dbReference type="SUPFAM" id="SSF51197">
    <property type="entry name" value="Clavaminate synthase-like"/>
    <property type="match status" value="1"/>
</dbReference>
<keyword evidence="1" id="KW-1133">Transmembrane helix</keyword>
<keyword evidence="1" id="KW-0812">Transmembrane</keyword>
<dbReference type="PANTHER" id="PTHR48420">
    <property type="entry name" value="NON-HAEM DIOXYGENASE N-TERMINAL DOMAIN-CONTAINING PROTEIN"/>
    <property type="match status" value="1"/>
</dbReference>